<dbReference type="Gene3D" id="2.60.120.10">
    <property type="entry name" value="Jelly Rolls"/>
    <property type="match status" value="1"/>
</dbReference>
<dbReference type="Pfam" id="PF03445">
    <property type="entry name" value="DUF294"/>
    <property type="match status" value="1"/>
</dbReference>
<dbReference type="InterPro" id="IPR018490">
    <property type="entry name" value="cNMP-bd_dom_sf"/>
</dbReference>
<dbReference type="PANTHER" id="PTHR48108">
    <property type="entry name" value="CBS DOMAIN-CONTAINING PROTEIN CBSX2, CHLOROPLASTIC"/>
    <property type="match status" value="1"/>
</dbReference>
<dbReference type="Proteomes" id="UP001271890">
    <property type="component" value="Unassembled WGS sequence"/>
</dbReference>
<dbReference type="CDD" id="cd05401">
    <property type="entry name" value="NT_GlnE_GlnD_like"/>
    <property type="match status" value="1"/>
</dbReference>
<evidence type="ECO:0000259" key="3">
    <source>
        <dbReference type="PROSITE" id="PS50042"/>
    </source>
</evidence>
<evidence type="ECO:0000259" key="4">
    <source>
        <dbReference type="PROSITE" id="PS51371"/>
    </source>
</evidence>
<dbReference type="InterPro" id="IPR000595">
    <property type="entry name" value="cNMP-bd_dom"/>
</dbReference>
<feature type="domain" description="CBS" evidence="4">
    <location>
        <begin position="161"/>
        <end position="217"/>
    </location>
</feature>
<feature type="domain" description="Cyclic nucleotide-binding" evidence="3">
    <location>
        <begin position="18"/>
        <end position="127"/>
    </location>
</feature>
<dbReference type="InterPro" id="IPR018821">
    <property type="entry name" value="DUF294_put_nucleoTrafse_sb-bd"/>
</dbReference>
<dbReference type="InterPro" id="IPR000644">
    <property type="entry name" value="CBS_dom"/>
</dbReference>
<keyword evidence="2" id="KW-0129">CBS domain</keyword>
<comment type="caution">
    <text evidence="5">The sequence shown here is derived from an EMBL/GenBank/DDBJ whole genome shotgun (WGS) entry which is preliminary data.</text>
</comment>
<dbReference type="InterPro" id="IPR005105">
    <property type="entry name" value="GlnD_Uridyltrans_N"/>
</dbReference>
<dbReference type="InterPro" id="IPR046342">
    <property type="entry name" value="CBS_dom_sf"/>
</dbReference>
<evidence type="ECO:0000313" key="5">
    <source>
        <dbReference type="EMBL" id="MDX7985882.1"/>
    </source>
</evidence>
<dbReference type="RefSeq" id="WP_319928333.1">
    <property type="nucleotide sequence ID" value="NZ_VCDN01000003.1"/>
</dbReference>
<accession>A0ABU4S3U6</accession>
<dbReference type="Pfam" id="PF00027">
    <property type="entry name" value="cNMP_binding"/>
    <property type="match status" value="1"/>
</dbReference>
<dbReference type="Gene3D" id="3.10.580.10">
    <property type="entry name" value="CBS-domain"/>
    <property type="match status" value="1"/>
</dbReference>
<dbReference type="PROSITE" id="PS51371">
    <property type="entry name" value="CBS"/>
    <property type="match status" value="2"/>
</dbReference>
<keyword evidence="1" id="KW-0677">Repeat</keyword>
<dbReference type="SMART" id="SM00100">
    <property type="entry name" value="cNMP"/>
    <property type="match status" value="1"/>
</dbReference>
<dbReference type="EMBL" id="VCDN01000003">
    <property type="protein sequence ID" value="MDX7985882.1"/>
    <property type="molecule type" value="Genomic_DNA"/>
</dbReference>
<evidence type="ECO:0000313" key="6">
    <source>
        <dbReference type="Proteomes" id="UP001271890"/>
    </source>
</evidence>
<dbReference type="InterPro" id="IPR014710">
    <property type="entry name" value="RmlC-like_jellyroll"/>
</dbReference>
<name>A0ABU4S3U6_9GAMM</name>
<evidence type="ECO:0000256" key="2">
    <source>
        <dbReference type="PROSITE-ProRule" id="PRU00703"/>
    </source>
</evidence>
<proteinExistence type="predicted"/>
<evidence type="ECO:0000256" key="1">
    <source>
        <dbReference type="ARBA" id="ARBA00022737"/>
    </source>
</evidence>
<dbReference type="Pfam" id="PF10335">
    <property type="entry name" value="DUF294_C"/>
    <property type="match status" value="1"/>
</dbReference>
<dbReference type="SMART" id="SM00116">
    <property type="entry name" value="CBS"/>
    <property type="match status" value="2"/>
</dbReference>
<dbReference type="SUPFAM" id="SSF54631">
    <property type="entry name" value="CBS-domain pair"/>
    <property type="match status" value="1"/>
</dbReference>
<sequence length="625" mass="70961">MEASLIPNVREFLVKRDPFDKLPESLLDMITRQVEISYLVQGETLSETDIVGKGLYLVRTGAVEQRHADKTLRARLGAGDVFGFSVLDKMPGQAGLYYVTAIENTLLYCIPRATLKQAMTENETVRHHFACEEGERLAFRYQDNALSANNVLYLKPISTIQNTVMVIVTPDASIRSVAEKMVAQHRSSALVMSQGKLLGIVTDRDLTKRVVAQGVDIRNPIFLVMTKNPVTVSVNEPIISAIELMMQHNIRSLPVMDNQRERVTGVLTATSLVQKNSIQAVYLISRIYRQESVSELKALAFQRQTVFESLVDANVPALTIQLMMSMIADAFTKRLLQLAEKQLGAPPCGYCWFVAGSQARQEMHYLSDQDSGLILARDVNEQEINWFRQFSDFVCYGLEDCGYALCPGHMMPTNPKWCQPLARWKENYRQWLRHPESESLLHFSVFLDIRFLYGQSSLFESLVFEVKQNLQDHRRFLSILVANSLRVSPPLGIFRQFVLVKNGENHSVFNIKKQAINLLIELARVYALDAGELLSSTAERLKVAENAGIISSASHKELLEAYTFINQVRFNYQRQSLNHRQVFSNQIAPGLLTQFERNHLKDAFRIISRTQEAALQRYHAKGILQ</sequence>
<feature type="domain" description="CBS" evidence="4">
    <location>
        <begin position="225"/>
        <end position="283"/>
    </location>
</feature>
<dbReference type="SUPFAM" id="SSF51206">
    <property type="entry name" value="cAMP-binding domain-like"/>
    <property type="match status" value="1"/>
</dbReference>
<keyword evidence="6" id="KW-1185">Reference proteome</keyword>
<organism evidence="5 6">
    <name type="scientific">Xenorhabdus santafensis</name>
    <dbReference type="NCBI Taxonomy" id="2582833"/>
    <lineage>
        <taxon>Bacteria</taxon>
        <taxon>Pseudomonadati</taxon>
        <taxon>Pseudomonadota</taxon>
        <taxon>Gammaproteobacteria</taxon>
        <taxon>Enterobacterales</taxon>
        <taxon>Morganellaceae</taxon>
        <taxon>Xenorhabdus</taxon>
    </lineage>
</organism>
<reference evidence="6" key="1">
    <citation type="journal article" date="2024" name="Toxins">
        <title>Genome Sequence Analysis of Native Xenorhabdus Strains Isolated from Entomopathogenic Nematodes in Argentina.</title>
        <authorList>
            <person name="Palma L."/>
            <person name="Frizzo L."/>
            <person name="Kaiser S."/>
            <person name="Berry C."/>
            <person name="Caballero P."/>
            <person name="Bode H.B."/>
            <person name="Del Valle E.E."/>
        </authorList>
    </citation>
    <scope>NUCLEOTIDE SEQUENCE [LARGE SCALE GENOMIC DNA]</scope>
    <source>
        <strain evidence="6">12</strain>
    </source>
</reference>
<protein>
    <submittedName>
        <fullName evidence="5">CBS domain-containing protein</fullName>
    </submittedName>
</protein>
<dbReference type="Pfam" id="PF00571">
    <property type="entry name" value="CBS"/>
    <property type="match status" value="2"/>
</dbReference>
<dbReference type="InterPro" id="IPR051462">
    <property type="entry name" value="CBS_domain-containing"/>
</dbReference>
<dbReference type="PANTHER" id="PTHR48108:SF26">
    <property type="entry name" value="CBS DOMAIN-CONTAINING PROTEIN DDB_G0289609"/>
    <property type="match status" value="1"/>
</dbReference>
<gene>
    <name evidence="5" type="ORF">FE392_00810</name>
</gene>
<dbReference type="CDD" id="cd00038">
    <property type="entry name" value="CAP_ED"/>
    <property type="match status" value="1"/>
</dbReference>
<dbReference type="PROSITE" id="PS50042">
    <property type="entry name" value="CNMP_BINDING_3"/>
    <property type="match status" value="1"/>
</dbReference>